<dbReference type="Proteomes" id="UP000053660">
    <property type="component" value="Unassembled WGS sequence"/>
</dbReference>
<evidence type="ECO:0000313" key="1">
    <source>
        <dbReference type="EMBL" id="KHJ94908.1"/>
    </source>
</evidence>
<sequence length="97" mass="11953">MMKMNIKNPHRRDKNRNYSVYSQYYYTYYYGLTFRERKYCVSDDEDYELVEKDVKRTHTSRFMQETRQINEDDVGSVGERYREEDVHHAVYSQSLPV</sequence>
<organism evidence="1 2">
    <name type="scientific">Oesophagostomum dentatum</name>
    <name type="common">Nodular worm</name>
    <dbReference type="NCBI Taxonomy" id="61180"/>
    <lineage>
        <taxon>Eukaryota</taxon>
        <taxon>Metazoa</taxon>
        <taxon>Ecdysozoa</taxon>
        <taxon>Nematoda</taxon>
        <taxon>Chromadorea</taxon>
        <taxon>Rhabditida</taxon>
        <taxon>Rhabditina</taxon>
        <taxon>Rhabditomorpha</taxon>
        <taxon>Strongyloidea</taxon>
        <taxon>Strongylidae</taxon>
        <taxon>Oesophagostomum</taxon>
    </lineage>
</organism>
<proteinExistence type="predicted"/>
<dbReference type="AlphaFoldDB" id="A0A0B1TBF0"/>
<evidence type="ECO:0000313" key="2">
    <source>
        <dbReference type="Proteomes" id="UP000053660"/>
    </source>
</evidence>
<dbReference type="EMBL" id="KN550151">
    <property type="protein sequence ID" value="KHJ94908.1"/>
    <property type="molecule type" value="Genomic_DNA"/>
</dbReference>
<dbReference type="OrthoDB" id="5835902at2759"/>
<keyword evidence="2" id="KW-1185">Reference proteome</keyword>
<gene>
    <name evidence="1" type="ORF">OESDEN_05157</name>
</gene>
<protein>
    <submittedName>
        <fullName evidence="1">Uncharacterized protein</fullName>
    </submittedName>
</protein>
<accession>A0A0B1TBF0</accession>
<name>A0A0B1TBF0_OESDE</name>
<reference evidence="1 2" key="1">
    <citation type="submission" date="2014-03" db="EMBL/GenBank/DDBJ databases">
        <title>Draft genome of the hookworm Oesophagostomum dentatum.</title>
        <authorList>
            <person name="Mitreva M."/>
        </authorList>
    </citation>
    <scope>NUCLEOTIDE SEQUENCE [LARGE SCALE GENOMIC DNA]</scope>
    <source>
        <strain evidence="1 2">OD-Hann</strain>
    </source>
</reference>